<keyword evidence="1" id="KW-0175">Coiled coil</keyword>
<dbReference type="Proteomes" id="UP000799757">
    <property type="component" value="Unassembled WGS sequence"/>
</dbReference>
<protein>
    <submittedName>
        <fullName evidence="2">Uncharacterized protein</fullName>
    </submittedName>
</protein>
<evidence type="ECO:0000313" key="2">
    <source>
        <dbReference type="EMBL" id="KAF2801025.1"/>
    </source>
</evidence>
<proteinExistence type="predicted"/>
<evidence type="ECO:0000256" key="1">
    <source>
        <dbReference type="SAM" id="Coils"/>
    </source>
</evidence>
<feature type="coiled-coil region" evidence="1">
    <location>
        <begin position="42"/>
        <end position="94"/>
    </location>
</feature>
<name>A0A6A6XYC0_9PLEO</name>
<accession>A0A6A6XYC0</accession>
<evidence type="ECO:0000313" key="3">
    <source>
        <dbReference type="Proteomes" id="UP000799757"/>
    </source>
</evidence>
<dbReference type="AlphaFoldDB" id="A0A6A6XYC0"/>
<gene>
    <name evidence="2" type="ORF">K505DRAFT_412507</name>
</gene>
<reference evidence="2" key="1">
    <citation type="journal article" date="2020" name="Stud. Mycol.">
        <title>101 Dothideomycetes genomes: a test case for predicting lifestyles and emergence of pathogens.</title>
        <authorList>
            <person name="Haridas S."/>
            <person name="Albert R."/>
            <person name="Binder M."/>
            <person name="Bloem J."/>
            <person name="Labutti K."/>
            <person name="Salamov A."/>
            <person name="Andreopoulos B."/>
            <person name="Baker S."/>
            <person name="Barry K."/>
            <person name="Bills G."/>
            <person name="Bluhm B."/>
            <person name="Cannon C."/>
            <person name="Castanera R."/>
            <person name="Culley D."/>
            <person name="Daum C."/>
            <person name="Ezra D."/>
            <person name="Gonzalez J."/>
            <person name="Henrissat B."/>
            <person name="Kuo A."/>
            <person name="Liang C."/>
            <person name="Lipzen A."/>
            <person name="Lutzoni F."/>
            <person name="Magnuson J."/>
            <person name="Mondo S."/>
            <person name="Nolan M."/>
            <person name="Ohm R."/>
            <person name="Pangilinan J."/>
            <person name="Park H.-J."/>
            <person name="Ramirez L."/>
            <person name="Alfaro M."/>
            <person name="Sun H."/>
            <person name="Tritt A."/>
            <person name="Yoshinaga Y."/>
            <person name="Zwiers L.-H."/>
            <person name="Turgeon B."/>
            <person name="Goodwin S."/>
            <person name="Spatafora J."/>
            <person name="Crous P."/>
            <person name="Grigoriev I."/>
        </authorList>
    </citation>
    <scope>NUCLEOTIDE SEQUENCE</scope>
    <source>
        <strain evidence="2">CBS 109.77</strain>
    </source>
</reference>
<keyword evidence="3" id="KW-1185">Reference proteome</keyword>
<dbReference type="EMBL" id="MU001739">
    <property type="protein sequence ID" value="KAF2801025.1"/>
    <property type="molecule type" value="Genomic_DNA"/>
</dbReference>
<dbReference type="Gene3D" id="1.10.287.950">
    <property type="entry name" value="Methyl-accepting chemotaxis protein"/>
    <property type="match status" value="1"/>
</dbReference>
<organism evidence="2 3">
    <name type="scientific">Melanomma pulvis-pyrius CBS 109.77</name>
    <dbReference type="NCBI Taxonomy" id="1314802"/>
    <lineage>
        <taxon>Eukaryota</taxon>
        <taxon>Fungi</taxon>
        <taxon>Dikarya</taxon>
        <taxon>Ascomycota</taxon>
        <taxon>Pezizomycotina</taxon>
        <taxon>Dothideomycetes</taxon>
        <taxon>Pleosporomycetidae</taxon>
        <taxon>Pleosporales</taxon>
        <taxon>Melanommataceae</taxon>
        <taxon>Melanomma</taxon>
    </lineage>
</organism>
<dbReference type="OrthoDB" id="3797005at2759"/>
<sequence length="196" mass="22602">MEDASLSQPGPQLGPQPDFRRMAQGLQQVCTELAKFANLSPIAQSAAILEQMQQNQQQMEQQFQQMRQQMEQQFQQMQQNHQQTQQQFQRVHQQIGQVRQDVMQVQQRVLQVDQRVLQVDQRVLQVDQQVQQLRTDFTMGHQAIEYNSIARFQNSGVARSDHSPTTLREFTTNADIQGFPATPAQLSNELIALSLE</sequence>